<dbReference type="PANTHER" id="PTHR44259">
    <property type="entry name" value="OS07G0183000 PROTEIN-RELATED"/>
    <property type="match status" value="1"/>
</dbReference>
<organism evidence="3 4">
    <name type="scientific">Stephania japonica</name>
    <dbReference type="NCBI Taxonomy" id="461633"/>
    <lineage>
        <taxon>Eukaryota</taxon>
        <taxon>Viridiplantae</taxon>
        <taxon>Streptophyta</taxon>
        <taxon>Embryophyta</taxon>
        <taxon>Tracheophyta</taxon>
        <taxon>Spermatophyta</taxon>
        <taxon>Magnoliopsida</taxon>
        <taxon>Ranunculales</taxon>
        <taxon>Menispermaceae</taxon>
        <taxon>Menispermoideae</taxon>
        <taxon>Cissampelideae</taxon>
        <taxon>Stephania</taxon>
    </lineage>
</organism>
<keyword evidence="4" id="KW-1185">Reference proteome</keyword>
<reference evidence="3 4" key="1">
    <citation type="submission" date="2024-01" db="EMBL/GenBank/DDBJ databases">
        <title>Genome assemblies of Stephania.</title>
        <authorList>
            <person name="Yang L."/>
        </authorList>
    </citation>
    <scope>NUCLEOTIDE SEQUENCE [LARGE SCALE GENOMIC DNA]</scope>
    <source>
        <strain evidence="3">QJT</strain>
        <tissue evidence="3">Leaf</tissue>
    </source>
</reference>
<proteinExistence type="predicted"/>
<evidence type="ECO:0000313" key="3">
    <source>
        <dbReference type="EMBL" id="KAK9130435.1"/>
    </source>
</evidence>
<dbReference type="Pfam" id="PF03478">
    <property type="entry name" value="Beta-prop_KIB1-4"/>
    <property type="match status" value="1"/>
</dbReference>
<dbReference type="EMBL" id="JBBNAE010000004">
    <property type="protein sequence ID" value="KAK9130435.1"/>
    <property type="molecule type" value="Genomic_DNA"/>
</dbReference>
<evidence type="ECO:0000259" key="1">
    <source>
        <dbReference type="Pfam" id="PF00646"/>
    </source>
</evidence>
<accession>A0AAP0P6Y3</accession>
<comment type="caution">
    <text evidence="3">The sequence shown here is derived from an EMBL/GenBank/DDBJ whole genome shotgun (WGS) entry which is preliminary data.</text>
</comment>
<dbReference type="InterPro" id="IPR005174">
    <property type="entry name" value="KIB1-4_b-propeller"/>
</dbReference>
<evidence type="ECO:0008006" key="5">
    <source>
        <dbReference type="Google" id="ProtNLM"/>
    </source>
</evidence>
<evidence type="ECO:0000259" key="2">
    <source>
        <dbReference type="Pfam" id="PF03478"/>
    </source>
</evidence>
<dbReference type="SUPFAM" id="SSF81383">
    <property type="entry name" value="F-box domain"/>
    <property type="match status" value="1"/>
</dbReference>
<evidence type="ECO:0000313" key="4">
    <source>
        <dbReference type="Proteomes" id="UP001417504"/>
    </source>
</evidence>
<protein>
    <recommendedName>
        <fullName evidence="5">F-box domain-containing protein</fullName>
    </recommendedName>
</protein>
<name>A0AAP0P6Y3_9MAGN</name>
<feature type="domain" description="F-box" evidence="1">
    <location>
        <begin position="18"/>
        <end position="57"/>
    </location>
</feature>
<dbReference type="InterPro" id="IPR050942">
    <property type="entry name" value="F-box_BR-signaling"/>
</dbReference>
<gene>
    <name evidence="3" type="ORF">Sjap_010922</name>
</gene>
<sequence length="452" mass="51666">MFDAMLQCDERSNPTPIITELPDDVLHSIVRRLRSLVCFAAFRSVCKSWRSFFLQHYSYLVPPRPPWWMLPAKSNDSTHPTIYNLYAFDNDIQFYNCKIPDNCEMFIGSSGTWLIFIDSKGSKLQVWNPLSLSNISLPFLRRREKGINIYKKLIFSCTGPLIKNDADLLFGLVYNANNLAYMKFGDKEWTIVKIDCFPRPSTKTERIHDLVLYNGRFFFVNQCGVVFACEENAHAPCDQDYHYRCPVKVIKLMDPVNITSREKPTPNAKIFKYYLVEIKGKLMLVIRFSTFNANLGSKFSVFKLDFSKKKWEVVSRRDLEDFSLFLNGNYGTLAARVSGRNGIYFKTSKKVEETEVAEDDQIRNHKVMIYDYLKKNPDFRDVEEGARDGGGRRQRRVVCDVVTSGVLSYGDANDAMVIDTEEEACEEACVESAAQQAIRGGGCSFGGREGGA</sequence>
<dbReference type="Proteomes" id="UP001417504">
    <property type="component" value="Unassembled WGS sequence"/>
</dbReference>
<feature type="domain" description="KIB1-4 beta-propeller" evidence="2">
    <location>
        <begin position="93"/>
        <end position="371"/>
    </location>
</feature>
<dbReference type="InterPro" id="IPR001810">
    <property type="entry name" value="F-box_dom"/>
</dbReference>
<dbReference type="Pfam" id="PF00646">
    <property type="entry name" value="F-box"/>
    <property type="match status" value="1"/>
</dbReference>
<dbReference type="AlphaFoldDB" id="A0AAP0P6Y3"/>
<dbReference type="InterPro" id="IPR036047">
    <property type="entry name" value="F-box-like_dom_sf"/>
</dbReference>